<name>A0A1T4S9A2_9HYPH</name>
<keyword evidence="3" id="KW-1185">Reference proteome</keyword>
<accession>A0A1T4S9A2</accession>
<feature type="transmembrane region" description="Helical" evidence="1">
    <location>
        <begin position="187"/>
        <end position="206"/>
    </location>
</feature>
<gene>
    <name evidence="2" type="ORF">SAMN02745126_04460</name>
</gene>
<feature type="transmembrane region" description="Helical" evidence="1">
    <location>
        <begin position="66"/>
        <end position="84"/>
    </location>
</feature>
<evidence type="ECO:0000313" key="3">
    <source>
        <dbReference type="Proteomes" id="UP000190092"/>
    </source>
</evidence>
<keyword evidence="1" id="KW-0812">Transmembrane</keyword>
<keyword evidence="1" id="KW-0472">Membrane</keyword>
<evidence type="ECO:0008006" key="4">
    <source>
        <dbReference type="Google" id="ProtNLM"/>
    </source>
</evidence>
<evidence type="ECO:0000313" key="2">
    <source>
        <dbReference type="EMBL" id="SKA24880.1"/>
    </source>
</evidence>
<organism evidence="2 3">
    <name type="scientific">Enhydrobacter aerosaccus</name>
    <dbReference type="NCBI Taxonomy" id="225324"/>
    <lineage>
        <taxon>Bacteria</taxon>
        <taxon>Pseudomonadati</taxon>
        <taxon>Pseudomonadota</taxon>
        <taxon>Alphaproteobacteria</taxon>
        <taxon>Hyphomicrobiales</taxon>
        <taxon>Enhydrobacter</taxon>
    </lineage>
</organism>
<feature type="transmembrane region" description="Helical" evidence="1">
    <location>
        <begin position="25"/>
        <end position="46"/>
    </location>
</feature>
<evidence type="ECO:0000256" key="1">
    <source>
        <dbReference type="SAM" id="Phobius"/>
    </source>
</evidence>
<dbReference type="InterPro" id="IPR009495">
    <property type="entry name" value="NrsF"/>
</dbReference>
<dbReference type="EMBL" id="FUWJ01000007">
    <property type="protein sequence ID" value="SKA24880.1"/>
    <property type="molecule type" value="Genomic_DNA"/>
</dbReference>
<dbReference type="STRING" id="225324.SAMN02745126_04460"/>
<dbReference type="AlphaFoldDB" id="A0A1T4S9A2"/>
<feature type="transmembrane region" description="Helical" evidence="1">
    <location>
        <begin position="127"/>
        <end position="148"/>
    </location>
</feature>
<dbReference type="RefSeq" id="WP_085936126.1">
    <property type="nucleotide sequence ID" value="NZ_FUWJ01000007.1"/>
</dbReference>
<keyword evidence="1" id="KW-1133">Transmembrane helix</keyword>
<dbReference type="Pfam" id="PF06532">
    <property type="entry name" value="NrsF"/>
    <property type="match status" value="1"/>
</dbReference>
<feature type="transmembrane region" description="Helical" evidence="1">
    <location>
        <begin position="155"/>
        <end position="175"/>
    </location>
</feature>
<proteinExistence type="predicted"/>
<dbReference type="Proteomes" id="UP000190092">
    <property type="component" value="Unassembled WGS sequence"/>
</dbReference>
<dbReference type="OrthoDB" id="6024860at2"/>
<feature type="transmembrane region" description="Helical" evidence="1">
    <location>
        <begin position="96"/>
        <end position="115"/>
    </location>
</feature>
<reference evidence="3" key="1">
    <citation type="submission" date="2017-02" db="EMBL/GenBank/DDBJ databases">
        <authorList>
            <person name="Varghese N."/>
            <person name="Submissions S."/>
        </authorList>
    </citation>
    <scope>NUCLEOTIDE SEQUENCE [LARGE SCALE GENOMIC DNA]</scope>
    <source>
        <strain evidence="3">ATCC 27094</strain>
    </source>
</reference>
<sequence length="218" mass="23250">MKTEDLINALAADVRTPVRRLKPPVIGLIIWLALSAPWVAFVVMQMGLRPDLALKLAEPGWMLEEAAALMVAVTAAMAALCAGVPGRPHWERWVPVLPLLIWLGTLGAGCLHEMESGPGGLILRSDWACLPGIIMIGLVPGAAMALMLHRRAPLAPVLSVGLGGLAAAALADFGLRLFHQQDARVMVIVWQVGSVALLTAVSALLGPRLVRWRHSRDG</sequence>
<protein>
    <recommendedName>
        <fullName evidence="4">DUF1109 domain-containing protein</fullName>
    </recommendedName>
</protein>